<dbReference type="PROSITE" id="PS00674">
    <property type="entry name" value="AAA"/>
    <property type="match status" value="1"/>
</dbReference>
<keyword evidence="7" id="KW-1185">Reference proteome</keyword>
<dbReference type="InterPro" id="IPR027417">
    <property type="entry name" value="P-loop_NTPase"/>
</dbReference>
<dbReference type="InterPro" id="IPR003960">
    <property type="entry name" value="ATPase_AAA_CS"/>
</dbReference>
<organism evidence="6 7">
    <name type="scientific">Ostreobium quekettii</name>
    <dbReference type="NCBI Taxonomy" id="121088"/>
    <lineage>
        <taxon>Eukaryota</taxon>
        <taxon>Viridiplantae</taxon>
        <taxon>Chlorophyta</taxon>
        <taxon>core chlorophytes</taxon>
        <taxon>Ulvophyceae</taxon>
        <taxon>TCBD clade</taxon>
        <taxon>Bryopsidales</taxon>
        <taxon>Ostreobineae</taxon>
        <taxon>Ostreobiaceae</taxon>
        <taxon>Ostreobium</taxon>
    </lineage>
</organism>
<dbReference type="Pfam" id="PF17862">
    <property type="entry name" value="AAA_lid_3"/>
    <property type="match status" value="1"/>
</dbReference>
<evidence type="ECO:0000256" key="3">
    <source>
        <dbReference type="RuleBase" id="RU003651"/>
    </source>
</evidence>
<dbReference type="PANTHER" id="PTHR23077:SF171">
    <property type="entry name" value="NUCLEAR VALOSIN-CONTAINING PROTEIN-LIKE"/>
    <property type="match status" value="1"/>
</dbReference>
<keyword evidence="1 3" id="KW-0547">Nucleotide-binding</keyword>
<dbReference type="GO" id="GO:1990275">
    <property type="term" value="F:preribosome binding"/>
    <property type="evidence" value="ECO:0007669"/>
    <property type="project" value="TreeGrafter"/>
</dbReference>
<feature type="domain" description="ATPase AAA-type core" evidence="4">
    <location>
        <begin position="1"/>
        <end position="100"/>
    </location>
</feature>
<dbReference type="AlphaFoldDB" id="A0A8S1J9X2"/>
<dbReference type="GO" id="GO:0016887">
    <property type="term" value="F:ATP hydrolysis activity"/>
    <property type="evidence" value="ECO:0007669"/>
    <property type="project" value="InterPro"/>
</dbReference>
<dbReference type="OrthoDB" id="498033at2759"/>
<dbReference type="Gene3D" id="3.40.50.300">
    <property type="entry name" value="P-loop containing nucleotide triphosphate hydrolases"/>
    <property type="match status" value="1"/>
</dbReference>
<dbReference type="GO" id="GO:0005524">
    <property type="term" value="F:ATP binding"/>
    <property type="evidence" value="ECO:0007669"/>
    <property type="project" value="UniProtKB-KW"/>
</dbReference>
<proteinExistence type="inferred from homology"/>
<dbReference type="PANTHER" id="PTHR23077">
    <property type="entry name" value="AAA-FAMILY ATPASE"/>
    <property type="match status" value="1"/>
</dbReference>
<dbReference type="GO" id="GO:0003723">
    <property type="term" value="F:RNA binding"/>
    <property type="evidence" value="ECO:0007669"/>
    <property type="project" value="TreeGrafter"/>
</dbReference>
<dbReference type="GO" id="GO:0042254">
    <property type="term" value="P:ribosome biogenesis"/>
    <property type="evidence" value="ECO:0007669"/>
    <property type="project" value="TreeGrafter"/>
</dbReference>
<evidence type="ECO:0000256" key="2">
    <source>
        <dbReference type="ARBA" id="ARBA00022840"/>
    </source>
</evidence>
<dbReference type="SUPFAM" id="SSF52540">
    <property type="entry name" value="P-loop containing nucleoside triphosphate hydrolases"/>
    <property type="match status" value="1"/>
</dbReference>
<comment type="similarity">
    <text evidence="3">Belongs to the AAA ATPase family.</text>
</comment>
<dbReference type="EMBL" id="CAJHUC010001986">
    <property type="protein sequence ID" value="CAD7702876.1"/>
    <property type="molecule type" value="Genomic_DNA"/>
</dbReference>
<gene>
    <name evidence="6" type="ORF">OSTQU699_LOCUS8233</name>
</gene>
<evidence type="ECO:0000259" key="5">
    <source>
        <dbReference type="Pfam" id="PF17862"/>
    </source>
</evidence>
<comment type="caution">
    <text evidence="6">The sequence shown here is derived from an EMBL/GenBank/DDBJ whole genome shotgun (WGS) entry which is preliminary data.</text>
</comment>
<feature type="domain" description="AAA ATPase AAA+ lid" evidence="5">
    <location>
        <begin position="122"/>
        <end position="155"/>
    </location>
</feature>
<evidence type="ECO:0000313" key="6">
    <source>
        <dbReference type="EMBL" id="CAD7702876.1"/>
    </source>
</evidence>
<dbReference type="Proteomes" id="UP000708148">
    <property type="component" value="Unassembled WGS sequence"/>
</dbReference>
<evidence type="ECO:0000313" key="7">
    <source>
        <dbReference type="Proteomes" id="UP000708148"/>
    </source>
</evidence>
<reference evidence="6" key="1">
    <citation type="submission" date="2020-12" db="EMBL/GenBank/DDBJ databases">
        <authorList>
            <person name="Iha C."/>
        </authorList>
    </citation>
    <scope>NUCLEOTIDE SEQUENCE</scope>
</reference>
<evidence type="ECO:0000256" key="1">
    <source>
        <dbReference type="ARBA" id="ARBA00022741"/>
    </source>
</evidence>
<protein>
    <submittedName>
        <fullName evidence="6">Uncharacterized protein</fullName>
    </submittedName>
</protein>
<dbReference type="Gene3D" id="1.10.8.60">
    <property type="match status" value="1"/>
</dbReference>
<dbReference type="Pfam" id="PF00004">
    <property type="entry name" value="AAA"/>
    <property type="match status" value="1"/>
</dbReference>
<dbReference type="InterPro" id="IPR041569">
    <property type="entry name" value="AAA_lid_3"/>
</dbReference>
<accession>A0A8S1J9X2</accession>
<dbReference type="InterPro" id="IPR050168">
    <property type="entry name" value="AAA_ATPase_domain"/>
</dbReference>
<dbReference type="InterPro" id="IPR003959">
    <property type="entry name" value="ATPase_AAA_core"/>
</dbReference>
<evidence type="ECO:0000259" key="4">
    <source>
        <dbReference type="Pfam" id="PF00004"/>
    </source>
</evidence>
<sequence>GPELLNKYVGESERAVRQLFGRAHAARPCVLFFDEMDALAPRRGSDNQAAERVVNQLLTEMDGVGSREGVYIMAATNRPDIIDPALLRPGRLDKVVYIPLPTPTGRVSILRALMRRTPVASDVDIEAIGLDTRCTGFSGADLAALVREACIVALKVCTARHANKGRTFAPEICA</sequence>
<keyword evidence="2 3" id="KW-0067">ATP-binding</keyword>
<name>A0A8S1J9X2_9CHLO</name>
<feature type="non-terminal residue" evidence="6">
    <location>
        <position position="1"/>
    </location>
</feature>
<dbReference type="GO" id="GO:0005634">
    <property type="term" value="C:nucleus"/>
    <property type="evidence" value="ECO:0007669"/>
    <property type="project" value="TreeGrafter"/>
</dbReference>